<keyword evidence="4" id="KW-1185">Reference proteome</keyword>
<feature type="domain" description="Metallo-carboxypeptidase C-terminal" evidence="2">
    <location>
        <begin position="344"/>
        <end position="442"/>
    </location>
</feature>
<dbReference type="Pfam" id="PF17033">
    <property type="entry name" value="Peptidase_M99"/>
    <property type="match status" value="1"/>
</dbReference>
<dbReference type="Proteomes" id="UP001171111">
    <property type="component" value="Unassembled WGS sequence"/>
</dbReference>
<dbReference type="Gene3D" id="3.40.630.10">
    <property type="entry name" value="Zn peptidases"/>
    <property type="match status" value="1"/>
</dbReference>
<dbReference type="Pfam" id="PF17129">
    <property type="entry name" value="Peptidase_M99_C"/>
    <property type="match status" value="1"/>
</dbReference>
<gene>
    <name evidence="3" type="ORF">Q2362_02415</name>
</gene>
<feature type="domain" description="D,L-carboxypeptidase peptidase" evidence="1">
    <location>
        <begin position="29"/>
        <end position="263"/>
    </location>
</feature>
<protein>
    <submittedName>
        <fullName evidence="3">M99 family carboxypeptidase catalytic domain-containing protein</fullName>
    </submittedName>
</protein>
<keyword evidence="3" id="KW-0378">Hydrolase</keyword>
<reference evidence="3 4" key="1">
    <citation type="submission" date="2023-06" db="EMBL/GenBank/DDBJ databases">
        <title>Campylobacter magnum sp. nov., isolated from cecal contents of domestic pigs (Sus scrofa domesticus).</title>
        <authorList>
            <person name="Papic B."/>
            <person name="Gruntar I."/>
        </authorList>
    </citation>
    <scope>NUCLEOTIDE SEQUENCE [LARGE SCALE GENOMIC DNA]</scope>
    <source>
        <strain evidence="4">34484-21</strain>
    </source>
</reference>
<accession>A0ABT8T7I9</accession>
<proteinExistence type="predicted"/>
<keyword evidence="3" id="KW-0121">Carboxypeptidase</keyword>
<dbReference type="SUPFAM" id="SSF53187">
    <property type="entry name" value="Zn-dependent exopeptidases"/>
    <property type="match status" value="1"/>
</dbReference>
<organism evidence="3 4">
    <name type="scientific">Campylobacter magnus</name>
    <dbReference type="NCBI Taxonomy" id="3026462"/>
    <lineage>
        <taxon>Bacteria</taxon>
        <taxon>Pseudomonadati</taxon>
        <taxon>Campylobacterota</taxon>
        <taxon>Epsilonproteobacteria</taxon>
        <taxon>Campylobacterales</taxon>
        <taxon>Campylobacteraceae</taxon>
        <taxon>Campylobacter</taxon>
    </lineage>
</organism>
<comment type="caution">
    <text evidence="3">The sequence shown here is derived from an EMBL/GenBank/DDBJ whole genome shotgun (WGS) entry which is preliminary data.</text>
</comment>
<dbReference type="GO" id="GO:0004180">
    <property type="term" value="F:carboxypeptidase activity"/>
    <property type="evidence" value="ECO:0007669"/>
    <property type="project" value="UniProtKB-KW"/>
</dbReference>
<evidence type="ECO:0000259" key="1">
    <source>
        <dbReference type="Pfam" id="PF17033"/>
    </source>
</evidence>
<sequence>MIKNIFLALFAFSLVLAEPSFSLIKKGEENKEAVLVIGGIQGDEPGGFFSANLLATEYNITKGALWVVPNLNFPSIVKNNRGAAGDMNRKFAKISPEDPDYKAVNFIKDIITHKEVAFVVHLHDGSGFYRPEFIDAKHSPARWGNCAIIDQSELKGVKYGELEINANRIVKTINEKIKDKEHIYHLKNTHTAQKGSKDAEQLNSLTYFAITKNKPAYANEASKELDVYTRIYYHLIALEEYMRIAGLEFERSFELTPKGIKEVMKKEIRLSLFDDRFLLALKDPRASINYIPTPINQQFSSNYQSQNPLVAIVDETRKGKKGKETNIYYGNRLLTSIRPQYFEFGHSLPAASVKVDGRDEIVTFGSKIHVDDNIIINSQKNVRVNVIGYENPSKKETDVKITKKDIQRNYSIDKAGKIFRVEFYEQESGKKDKFLGMFLVEFARLEALSIKQG</sequence>
<dbReference type="CDD" id="cd06243">
    <property type="entry name" value="M14_CP_Csd4-like"/>
    <property type="match status" value="1"/>
</dbReference>
<evidence type="ECO:0000259" key="2">
    <source>
        <dbReference type="Pfam" id="PF17129"/>
    </source>
</evidence>
<dbReference type="EMBL" id="JAULJQ010000002">
    <property type="protein sequence ID" value="MDO2408953.1"/>
    <property type="molecule type" value="Genomic_DNA"/>
</dbReference>
<evidence type="ECO:0000313" key="4">
    <source>
        <dbReference type="Proteomes" id="UP001171111"/>
    </source>
</evidence>
<evidence type="ECO:0000313" key="3">
    <source>
        <dbReference type="EMBL" id="MDO2408953.1"/>
    </source>
</evidence>
<keyword evidence="3" id="KW-0645">Protease</keyword>
<dbReference type="RefSeq" id="WP_302243723.1">
    <property type="nucleotide sequence ID" value="NZ_JAULJQ010000002.1"/>
</dbReference>
<name>A0ABT8T7I9_9BACT</name>
<dbReference type="InterPro" id="IPR031489">
    <property type="entry name" value="Peptidase_M99"/>
</dbReference>
<dbReference type="InterPro" id="IPR033397">
    <property type="entry name" value="Metallo_peptidase_C"/>
</dbReference>